<dbReference type="GO" id="GO:0051276">
    <property type="term" value="P:chromosome organization"/>
    <property type="evidence" value="ECO:0007669"/>
    <property type="project" value="InterPro"/>
</dbReference>
<dbReference type="Pfam" id="PF03592">
    <property type="entry name" value="Terminase_2"/>
    <property type="match status" value="1"/>
</dbReference>
<protein>
    <submittedName>
        <fullName evidence="4">Prophage terminase small subunit</fullName>
    </submittedName>
</protein>
<dbReference type="Gene3D" id="1.10.10.1400">
    <property type="entry name" value="Terminase, small subunit, N-terminal DNA-binding domain, HTH motif"/>
    <property type="match status" value="1"/>
</dbReference>
<sequence>MTKRDEAKRDYLAGMKYKDIADKYGVTINTVKSWRTRHWNKGAPPNGKRVHTKTEKGAHKKEVHPAIQELDESDLNDKQKRFASEVVRLANQTQAYMNAYDCTYETAMANSYKLLRNTQIQSEIKRLRQARLAELGIGVFELIDGMTKEAMADVRDFADWGSDEFEAIDEESGKQYTRHKSWVALKDSDNVDSWAVKKVTVGKDGPIVELHDRNKARDKLLEYLLADGKISTESNKQRKDKAEADLMEAKAKELQGGGDNQDDMLRGIADSLGGVE</sequence>
<dbReference type="PANTHER" id="PTHR41328">
    <property type="entry name" value="TERMINASE SMALL SUBUNIT-RELATED"/>
    <property type="match status" value="1"/>
</dbReference>
<evidence type="ECO:0000256" key="3">
    <source>
        <dbReference type="SAM" id="MobiDB-lite"/>
    </source>
</evidence>
<proteinExistence type="predicted"/>
<dbReference type="InterPro" id="IPR052404">
    <property type="entry name" value="SPP1-like_terminase"/>
</dbReference>
<accession>A0A3F3HIG0</accession>
<dbReference type="PANTHER" id="PTHR41328:SF3">
    <property type="entry name" value="PBSX PHAGE TERMINASE SMALL SUBUNIT"/>
    <property type="match status" value="1"/>
</dbReference>
<dbReference type="Proteomes" id="UP000064514">
    <property type="component" value="Unassembled WGS sequence"/>
</dbReference>
<feature type="region of interest" description="Disordered" evidence="3">
    <location>
        <begin position="37"/>
        <end position="62"/>
    </location>
</feature>
<evidence type="ECO:0000256" key="1">
    <source>
        <dbReference type="ARBA" id="ARBA00022612"/>
    </source>
</evidence>
<feature type="region of interest" description="Disordered" evidence="3">
    <location>
        <begin position="253"/>
        <end position="276"/>
    </location>
</feature>
<gene>
    <name evidence="4" type="ORF">FTRO_0130250</name>
</gene>
<keyword evidence="1" id="KW-1188">Viral release from host cell</keyword>
<dbReference type="Pfam" id="PF13384">
    <property type="entry name" value="HTH_23"/>
    <property type="match status" value="1"/>
</dbReference>
<dbReference type="InterPro" id="IPR005335">
    <property type="entry name" value="Terminase_ssu"/>
</dbReference>
<dbReference type="RefSeq" id="WP_059394287.1">
    <property type="nucleotide sequence ID" value="NZ_DF968090.1"/>
</dbReference>
<evidence type="ECO:0000313" key="4">
    <source>
        <dbReference type="EMBL" id="GAP04953.1"/>
    </source>
</evidence>
<name>A0A3F3HIG0_9LACO</name>
<reference evidence="4" key="1">
    <citation type="journal article" date="2015" name="BMC Genomics">
        <title>Comparative genomics of Fructobacillus spp. and Leuconostoc spp. reveals niche-specific evolution of Fructobacillus spp.</title>
        <authorList>
            <person name="Endo A."/>
            <person name="Tanizawa Y."/>
            <person name="Tanaka N."/>
            <person name="Maeno S."/>
            <person name="Kumar H."/>
            <person name="Shiwa Y."/>
            <person name="Okada S."/>
            <person name="Yoshikawa H."/>
            <person name="Dicks L."/>
            <person name="Nakagawa J."/>
            <person name="Arita M."/>
        </authorList>
    </citation>
    <scope>NUCLEOTIDE SEQUENCE [LARGE SCALE GENOMIC DNA]</scope>
    <source>
        <strain evidence="4">F214-1</strain>
    </source>
</reference>
<organism evidence="4">
    <name type="scientific">Fructobacillus tropaeoli</name>
    <dbReference type="NCBI Taxonomy" id="709323"/>
    <lineage>
        <taxon>Bacteria</taxon>
        <taxon>Bacillati</taxon>
        <taxon>Bacillota</taxon>
        <taxon>Bacilli</taxon>
        <taxon>Lactobacillales</taxon>
        <taxon>Lactobacillaceae</taxon>
        <taxon>Fructobacillus</taxon>
    </lineage>
</organism>
<dbReference type="STRING" id="709323.GCA_001047135_01521"/>
<dbReference type="EMBL" id="DF968090">
    <property type="protein sequence ID" value="GAP04953.1"/>
    <property type="molecule type" value="Genomic_DNA"/>
</dbReference>
<evidence type="ECO:0000256" key="2">
    <source>
        <dbReference type="ARBA" id="ARBA00023219"/>
    </source>
</evidence>
<keyword evidence="2" id="KW-0231">Viral genome packaging</keyword>
<dbReference type="AlphaFoldDB" id="A0A3F3HIG0"/>
<dbReference type="InterPro" id="IPR038713">
    <property type="entry name" value="Terminase_Gp1_N_sf"/>
</dbReference>